<organism evidence="1 2">
    <name type="scientific">Aspergillus candidus</name>
    <dbReference type="NCBI Taxonomy" id="41067"/>
    <lineage>
        <taxon>Eukaryota</taxon>
        <taxon>Fungi</taxon>
        <taxon>Dikarya</taxon>
        <taxon>Ascomycota</taxon>
        <taxon>Pezizomycotina</taxon>
        <taxon>Eurotiomycetes</taxon>
        <taxon>Eurotiomycetidae</taxon>
        <taxon>Eurotiales</taxon>
        <taxon>Aspergillaceae</taxon>
        <taxon>Aspergillus</taxon>
        <taxon>Aspergillus subgen. Circumdati</taxon>
    </lineage>
</organism>
<dbReference type="EMBL" id="KZ559147">
    <property type="protein sequence ID" value="PLB36872.1"/>
    <property type="molecule type" value="Genomic_DNA"/>
</dbReference>
<dbReference type="AlphaFoldDB" id="A0A2I2F8B9"/>
<sequence length="151" mass="16975">MPSLLPSRDMNLRHSIPLRKLMIPSHNNNINQATPRPRTWKRAFIKQINLALHATRALPSLIHVTETRYLDHIKVEFRPQQPVVFQDCVPYPAVAVLAIVDAEYQLLAFAVDLVLADAEIVGAKVTLEAEVEGCVHGASPELERVWAEVWG</sequence>
<dbReference type="Proteomes" id="UP000234585">
    <property type="component" value="Unassembled WGS sequence"/>
</dbReference>
<evidence type="ECO:0000313" key="1">
    <source>
        <dbReference type="EMBL" id="PLB36872.1"/>
    </source>
</evidence>
<gene>
    <name evidence="1" type="ORF">BDW47DRAFT_45504</name>
</gene>
<dbReference type="GeneID" id="36526239"/>
<dbReference type="RefSeq" id="XP_024670884.1">
    <property type="nucleotide sequence ID" value="XM_024819079.1"/>
</dbReference>
<accession>A0A2I2F8B9</accession>
<name>A0A2I2F8B9_ASPCN</name>
<proteinExistence type="predicted"/>
<keyword evidence="2" id="KW-1185">Reference proteome</keyword>
<reference evidence="1 2" key="1">
    <citation type="submission" date="2017-12" db="EMBL/GenBank/DDBJ databases">
        <authorList>
            <consortium name="DOE Joint Genome Institute"/>
            <person name="Haridas S."/>
            <person name="Kjaerbolling I."/>
            <person name="Vesth T.C."/>
            <person name="Frisvad J.C."/>
            <person name="Nybo J.L."/>
            <person name="Theobald S."/>
            <person name="Kuo A."/>
            <person name="Bowyer P."/>
            <person name="Matsuda Y."/>
            <person name="Mondo S."/>
            <person name="Lyhne E.K."/>
            <person name="Kogle M.E."/>
            <person name="Clum A."/>
            <person name="Lipzen A."/>
            <person name="Salamov A."/>
            <person name="Ngan C.Y."/>
            <person name="Daum C."/>
            <person name="Chiniquy J."/>
            <person name="Barry K."/>
            <person name="LaButti K."/>
            <person name="Simmons B.A."/>
            <person name="Magnuson J.K."/>
            <person name="Mortensen U.H."/>
            <person name="Larsen T.O."/>
            <person name="Grigoriev I.V."/>
            <person name="Baker S.E."/>
            <person name="Andersen M.R."/>
            <person name="Nordberg H.P."/>
            <person name="Cantor M.N."/>
            <person name="Hua S.X."/>
        </authorList>
    </citation>
    <scope>NUCLEOTIDE SEQUENCE [LARGE SCALE GENOMIC DNA]</scope>
    <source>
        <strain evidence="1 2">CBS 102.13</strain>
    </source>
</reference>
<evidence type="ECO:0000313" key="2">
    <source>
        <dbReference type="Proteomes" id="UP000234585"/>
    </source>
</evidence>
<protein>
    <submittedName>
        <fullName evidence="1">Uncharacterized protein</fullName>
    </submittedName>
</protein>